<dbReference type="AlphaFoldDB" id="A0A6N2USX0"/>
<gene>
    <name evidence="3" type="ORF">CNLFYP112_02245</name>
</gene>
<feature type="transmembrane region" description="Helical" evidence="1">
    <location>
        <begin position="306"/>
        <end position="328"/>
    </location>
</feature>
<feature type="transmembrane region" description="Helical" evidence="1">
    <location>
        <begin position="238"/>
        <end position="258"/>
    </location>
</feature>
<protein>
    <recommendedName>
        <fullName evidence="2">DUF6449 domain-containing protein</fullName>
    </recommendedName>
</protein>
<reference evidence="3" key="1">
    <citation type="submission" date="2019-11" db="EMBL/GenBank/DDBJ databases">
        <authorList>
            <person name="Feng L."/>
        </authorList>
    </citation>
    <scope>NUCLEOTIDE SEQUENCE</scope>
    <source>
        <strain evidence="3">CnexileLFYP112</strain>
    </source>
</reference>
<feature type="transmembrane region" description="Helical" evidence="1">
    <location>
        <begin position="20"/>
        <end position="38"/>
    </location>
</feature>
<keyword evidence="1" id="KW-1133">Transmembrane helix</keyword>
<dbReference type="InterPro" id="IPR045611">
    <property type="entry name" value="DUF6449"/>
</dbReference>
<evidence type="ECO:0000259" key="2">
    <source>
        <dbReference type="Pfam" id="PF20047"/>
    </source>
</evidence>
<evidence type="ECO:0000313" key="3">
    <source>
        <dbReference type="EMBL" id="VYT20397.1"/>
    </source>
</evidence>
<keyword evidence="1" id="KW-0812">Transmembrane</keyword>
<name>A0A6N2USX0_9FIRM</name>
<evidence type="ECO:0000256" key="1">
    <source>
        <dbReference type="SAM" id="Phobius"/>
    </source>
</evidence>
<feature type="domain" description="DUF6449" evidence="2">
    <location>
        <begin position="434"/>
        <end position="530"/>
    </location>
</feature>
<dbReference type="EMBL" id="CACRTG010000021">
    <property type="protein sequence ID" value="VYT20397.1"/>
    <property type="molecule type" value="Genomic_DNA"/>
</dbReference>
<sequence>MTSAKLFSKFCKENRRQKGWLWILSGLIFTVFTFTFFMQDVLMDSDEMYFGLYNTKMMWITLAVAAMIAFQGYGFLLQAKTVDFYYSLPVKRSHLFWGNYRNGIWVYLIPMLISQHICFFMVCGLGKEEWNELTGYLLWGIFVHVLAFFFFYHLAIMAIYLAGNMFGAVGIFLVLLYCVRIVIDDLLLPLCGKCFETFYQIDMINRMRTYGIPWELYSGLNGLYRKMSVNKYAYAVEWSEIVTIVLWNILILAVCVILQKKRTAESTGAPVAFFRIERVLHVVIDISVGLLVGNLLITFASGTYQLIAGAAGCVAGSICSYLLLEMAFRMRLKVRFRQKGLIAAEGIVAAAIVLGFFAGKNSYDTYLPKTEKIASVGISLRGVDEKEDYSFTEERLRNVRLTKKDDIEKLHTWIEEQLLAQKNDGQLTDVTIAYHLENGKVVYRNYPIANVSQIEAFDPIYTTKDYKNGIYSVLSYTDYENLELTWTNQVENMTLNISPDETKKLMETYSQELTVLDIRTLEKELPVGKLLVTDGEFGNETSAYLYPSFEKTLTLLEKYQIPAKKKISEYEIAKIEVTELREGTKVTQKRDTYTEPEEIKQIAEKLVYQGYAIQPVLNPVDTETKVEVKFQNNSRETVYTVDYYIK</sequence>
<feature type="transmembrane region" description="Helical" evidence="1">
    <location>
        <begin position="58"/>
        <end position="77"/>
    </location>
</feature>
<feature type="transmembrane region" description="Helical" evidence="1">
    <location>
        <begin position="340"/>
        <end position="359"/>
    </location>
</feature>
<feature type="transmembrane region" description="Helical" evidence="1">
    <location>
        <begin position="133"/>
        <end position="152"/>
    </location>
</feature>
<accession>A0A6N2USX0</accession>
<dbReference type="Pfam" id="PF20047">
    <property type="entry name" value="DUF6449"/>
    <property type="match status" value="1"/>
</dbReference>
<keyword evidence="1" id="KW-0472">Membrane</keyword>
<organism evidence="3">
    <name type="scientific">[Clostridium] nexile</name>
    <dbReference type="NCBI Taxonomy" id="29361"/>
    <lineage>
        <taxon>Bacteria</taxon>
        <taxon>Bacillati</taxon>
        <taxon>Bacillota</taxon>
        <taxon>Clostridia</taxon>
        <taxon>Lachnospirales</taxon>
        <taxon>Lachnospiraceae</taxon>
        <taxon>Tyzzerella</taxon>
    </lineage>
</organism>
<feature type="transmembrane region" description="Helical" evidence="1">
    <location>
        <begin position="104"/>
        <end position="127"/>
    </location>
</feature>
<proteinExistence type="predicted"/>
<feature type="transmembrane region" description="Helical" evidence="1">
    <location>
        <begin position="159"/>
        <end position="183"/>
    </location>
</feature>
<feature type="transmembrane region" description="Helical" evidence="1">
    <location>
        <begin position="279"/>
        <end position="300"/>
    </location>
</feature>